<keyword evidence="4 5" id="KW-0448">Lipopolysaccharide biosynthesis</keyword>
<evidence type="ECO:0000313" key="6">
    <source>
        <dbReference type="EMBL" id="ASV68217.1"/>
    </source>
</evidence>
<dbReference type="GeneID" id="97217902"/>
<comment type="subcellular location">
    <subcellularLocation>
        <location evidence="5">Cytoplasm</location>
    </subcellularLocation>
    <subcellularLocation>
        <location evidence="1">Membrane</location>
    </subcellularLocation>
</comment>
<dbReference type="InterPro" id="IPR004528">
    <property type="entry name" value="KdsB"/>
</dbReference>
<organism evidence="6 7">
    <name type="scientific">Cytobacillus kochii</name>
    <dbReference type="NCBI Taxonomy" id="859143"/>
    <lineage>
        <taxon>Bacteria</taxon>
        <taxon>Bacillati</taxon>
        <taxon>Bacillota</taxon>
        <taxon>Bacilli</taxon>
        <taxon>Bacillales</taxon>
        <taxon>Bacillaceae</taxon>
        <taxon>Cytobacillus</taxon>
    </lineage>
</organism>
<dbReference type="UniPathway" id="UPA00358">
    <property type="reaction ID" value="UER00476"/>
</dbReference>
<evidence type="ECO:0000256" key="2">
    <source>
        <dbReference type="ARBA" id="ARBA00022679"/>
    </source>
</evidence>
<keyword evidence="2 5" id="KW-0808">Transferase</keyword>
<reference evidence="6 7" key="1">
    <citation type="submission" date="2017-08" db="EMBL/GenBank/DDBJ databases">
        <title>Complete Genome Sequence of Bacillus kochii Oregon-R-modENCODE STRAIN BDGP4, isolated from Drosophila melanogaster gut.</title>
        <authorList>
            <person name="Wan K.H."/>
            <person name="Yu C."/>
            <person name="Park S."/>
            <person name="Hammonds A.S."/>
            <person name="Booth B.W."/>
            <person name="Celniker S.E."/>
        </authorList>
    </citation>
    <scope>NUCLEOTIDE SEQUENCE [LARGE SCALE GENOMIC DNA]</scope>
    <source>
        <strain evidence="6 7">BDGP4</strain>
    </source>
</reference>
<keyword evidence="5" id="KW-0963">Cytoplasm</keyword>
<proteinExistence type="inferred from homology"/>
<dbReference type="EMBL" id="CP022983">
    <property type="protein sequence ID" value="ASV68217.1"/>
    <property type="molecule type" value="Genomic_DNA"/>
</dbReference>
<dbReference type="InterPro" id="IPR003329">
    <property type="entry name" value="Cytidylyl_trans"/>
</dbReference>
<dbReference type="PANTHER" id="PTHR42866">
    <property type="entry name" value="3-DEOXY-MANNO-OCTULOSONATE CYTIDYLYLTRANSFERASE"/>
    <property type="match status" value="1"/>
</dbReference>
<dbReference type="Gene3D" id="3.90.550.10">
    <property type="entry name" value="Spore Coat Polysaccharide Biosynthesis Protein SpsA, Chain A"/>
    <property type="match status" value="1"/>
</dbReference>
<dbReference type="HAMAP" id="MF_00057">
    <property type="entry name" value="KdsB"/>
    <property type="match status" value="1"/>
</dbReference>
<evidence type="ECO:0000256" key="1">
    <source>
        <dbReference type="ARBA" id="ARBA00004370"/>
    </source>
</evidence>
<comment type="function">
    <text evidence="5">Activates KDO (a required 8-carbon sugar) for incorporation into bacterial lipopolysaccharide in Gram-negative bacteria.</text>
</comment>
<evidence type="ECO:0000256" key="5">
    <source>
        <dbReference type="HAMAP-Rule" id="MF_00057"/>
    </source>
</evidence>
<dbReference type="GO" id="GO:0016020">
    <property type="term" value="C:membrane"/>
    <property type="evidence" value="ECO:0007669"/>
    <property type="project" value="UniProtKB-SubCell"/>
</dbReference>
<comment type="pathway">
    <text evidence="5">Nucleotide-sugar biosynthesis; CMP-3-deoxy-D-manno-octulosonate biosynthesis; CMP-3-deoxy-D-manno-octulosonate from 3-deoxy-D-manno-octulosonate and CTP: step 1/1.</text>
</comment>
<accession>A0A248TJ42</accession>
<dbReference type="Proteomes" id="UP000215137">
    <property type="component" value="Chromosome"/>
</dbReference>
<dbReference type="CDD" id="cd02517">
    <property type="entry name" value="CMP-KDO-Synthetase"/>
    <property type="match status" value="1"/>
</dbReference>
<dbReference type="NCBIfam" id="NF003950">
    <property type="entry name" value="PRK05450.1-3"/>
    <property type="match status" value="1"/>
</dbReference>
<name>A0A248TJ42_9BACI</name>
<dbReference type="KEGG" id="bko:CKF48_13315"/>
<keyword evidence="7" id="KW-1185">Reference proteome</keyword>
<dbReference type="OrthoDB" id="9815559at2"/>
<dbReference type="GO" id="GO:0009103">
    <property type="term" value="P:lipopolysaccharide biosynthetic process"/>
    <property type="evidence" value="ECO:0007669"/>
    <property type="project" value="UniProtKB-UniRule"/>
</dbReference>
<dbReference type="PANTHER" id="PTHR42866:SF2">
    <property type="entry name" value="3-DEOXY-MANNO-OCTULOSONATE CYTIDYLYLTRANSFERASE, MITOCHONDRIAL"/>
    <property type="match status" value="1"/>
</dbReference>
<dbReference type="NCBIfam" id="TIGR00466">
    <property type="entry name" value="kdsB"/>
    <property type="match status" value="1"/>
</dbReference>
<protein>
    <recommendedName>
        <fullName evidence="5">3-deoxy-manno-octulosonate cytidylyltransferase</fullName>
        <ecNumber evidence="5">2.7.7.38</ecNumber>
    </recommendedName>
    <alternativeName>
        <fullName evidence="5">CMP-2-keto-3-deoxyoctulosonic acid synthase</fullName>
        <shortName evidence="5">CKS</shortName>
        <shortName evidence="5">CMP-KDO synthase</shortName>
    </alternativeName>
</protein>
<evidence type="ECO:0000313" key="7">
    <source>
        <dbReference type="Proteomes" id="UP000215137"/>
    </source>
</evidence>
<comment type="catalytic activity">
    <reaction evidence="5">
        <text>3-deoxy-alpha-D-manno-oct-2-ulosonate + CTP = CMP-3-deoxy-beta-D-manno-octulosonate + diphosphate</text>
        <dbReference type="Rhea" id="RHEA:23448"/>
        <dbReference type="ChEBI" id="CHEBI:33019"/>
        <dbReference type="ChEBI" id="CHEBI:37563"/>
        <dbReference type="ChEBI" id="CHEBI:85986"/>
        <dbReference type="ChEBI" id="CHEBI:85987"/>
        <dbReference type="EC" id="2.7.7.38"/>
    </reaction>
</comment>
<dbReference type="GO" id="GO:0005829">
    <property type="term" value="C:cytosol"/>
    <property type="evidence" value="ECO:0007669"/>
    <property type="project" value="TreeGrafter"/>
</dbReference>
<dbReference type="Pfam" id="PF02348">
    <property type="entry name" value="CTP_transf_3"/>
    <property type="match status" value="1"/>
</dbReference>
<dbReference type="GO" id="GO:0033468">
    <property type="term" value="P:CMP-keto-3-deoxy-D-manno-octulosonic acid biosynthetic process"/>
    <property type="evidence" value="ECO:0007669"/>
    <property type="project" value="UniProtKB-UniRule"/>
</dbReference>
<dbReference type="SUPFAM" id="SSF53448">
    <property type="entry name" value="Nucleotide-diphospho-sugar transferases"/>
    <property type="match status" value="1"/>
</dbReference>
<evidence type="ECO:0000256" key="3">
    <source>
        <dbReference type="ARBA" id="ARBA00022695"/>
    </source>
</evidence>
<dbReference type="NCBIfam" id="NF003952">
    <property type="entry name" value="PRK05450.1-5"/>
    <property type="match status" value="1"/>
</dbReference>
<dbReference type="InterPro" id="IPR029044">
    <property type="entry name" value="Nucleotide-diphossugar_trans"/>
</dbReference>
<evidence type="ECO:0000256" key="4">
    <source>
        <dbReference type="ARBA" id="ARBA00022985"/>
    </source>
</evidence>
<keyword evidence="3 5" id="KW-0548">Nucleotidyltransferase</keyword>
<gene>
    <name evidence="5 6" type="primary">kdsB</name>
    <name evidence="6" type="ORF">CKF48_13315</name>
</gene>
<dbReference type="RefSeq" id="WP_095371787.1">
    <property type="nucleotide sequence ID" value="NZ_CP022983.1"/>
</dbReference>
<dbReference type="FunFam" id="3.90.550.10:FF:000011">
    <property type="entry name" value="3-deoxy-manno-octulosonate cytidylyltransferase"/>
    <property type="match status" value="1"/>
</dbReference>
<dbReference type="AlphaFoldDB" id="A0A248TJ42"/>
<comment type="similarity">
    <text evidence="5">Belongs to the KdsB family.</text>
</comment>
<dbReference type="EC" id="2.7.7.38" evidence="5"/>
<dbReference type="GO" id="GO:0008690">
    <property type="term" value="F:3-deoxy-manno-octulosonate cytidylyltransferase activity"/>
    <property type="evidence" value="ECO:0007669"/>
    <property type="project" value="UniProtKB-UniRule"/>
</dbReference>
<sequence length="243" mass="27551">MKAIGIIPARYASTRFPGKPLALIAGVPMIERVYRQVCQSEELERVIVATDHEEIKRVVESIGGEAILTSAAHETGSDRMAEVASNIEGDFFINIQGDEPLIQPTLINEMVRTSRKQQNRAVITAMKKINRPEDITDPNVVKVVTNEQNEALYFSRAPIPFQRGEKTDYFKHIGVYGYPREILMRFVMLPQTPLEQAEMLEQLRLIENNILIKMIATDDPFHGVDTKEDIQKIEEILGGKQYV</sequence>
<dbReference type="NCBIfam" id="NF009905">
    <property type="entry name" value="PRK13368.1"/>
    <property type="match status" value="1"/>
</dbReference>